<feature type="compositionally biased region" description="Polar residues" evidence="1">
    <location>
        <begin position="1"/>
        <end position="11"/>
    </location>
</feature>
<name>A0ABY8C2W2_9MICO</name>
<feature type="region of interest" description="Disordered" evidence="1">
    <location>
        <begin position="1"/>
        <end position="27"/>
    </location>
</feature>
<protein>
    <submittedName>
        <fullName evidence="2">Uncharacterized protein</fullName>
    </submittedName>
</protein>
<proteinExistence type="predicted"/>
<reference evidence="2 3" key="1">
    <citation type="submission" date="2023-03" db="EMBL/GenBank/DDBJ databases">
        <title>Genome sequence of Microbacterium sp. KACC 23027.</title>
        <authorList>
            <person name="Kim S."/>
            <person name="Heo J."/>
            <person name="Kwon S.-W."/>
        </authorList>
    </citation>
    <scope>NUCLEOTIDE SEQUENCE [LARGE SCALE GENOMIC DNA]</scope>
    <source>
        <strain evidence="2 3">KACC 23027</strain>
    </source>
</reference>
<evidence type="ECO:0000256" key="1">
    <source>
        <dbReference type="SAM" id="MobiDB-lite"/>
    </source>
</evidence>
<dbReference type="RefSeq" id="WP_275278894.1">
    <property type="nucleotide sequence ID" value="NZ_CP119108.1"/>
</dbReference>
<gene>
    <name evidence="2" type="ORF">PU630_03105</name>
</gene>
<dbReference type="EMBL" id="CP119108">
    <property type="protein sequence ID" value="WEG09570.1"/>
    <property type="molecule type" value="Genomic_DNA"/>
</dbReference>
<organism evidence="2 3">
    <name type="scientific">Microbacterium horticulturae</name>
    <dbReference type="NCBI Taxonomy" id="3028316"/>
    <lineage>
        <taxon>Bacteria</taxon>
        <taxon>Bacillati</taxon>
        <taxon>Actinomycetota</taxon>
        <taxon>Actinomycetes</taxon>
        <taxon>Micrococcales</taxon>
        <taxon>Microbacteriaceae</taxon>
        <taxon>Microbacterium</taxon>
    </lineage>
</organism>
<keyword evidence="3" id="KW-1185">Reference proteome</keyword>
<dbReference type="Proteomes" id="UP001214553">
    <property type="component" value="Chromosome"/>
</dbReference>
<accession>A0ABY8C2W2</accession>
<sequence length="40" mass="4520">MPSLTLRTRQGNLFGGAQRRPVHGEKKALLRCRQGMPQTE</sequence>
<evidence type="ECO:0000313" key="2">
    <source>
        <dbReference type="EMBL" id="WEG09570.1"/>
    </source>
</evidence>
<evidence type="ECO:0000313" key="3">
    <source>
        <dbReference type="Proteomes" id="UP001214553"/>
    </source>
</evidence>